<evidence type="ECO:0000256" key="7">
    <source>
        <dbReference type="ARBA" id="ARBA00047989"/>
    </source>
</evidence>
<dbReference type="GO" id="GO:0005507">
    <property type="term" value="F:copper ion binding"/>
    <property type="evidence" value="ECO:0007669"/>
    <property type="project" value="TreeGrafter"/>
</dbReference>
<evidence type="ECO:0000256" key="6">
    <source>
        <dbReference type="ARBA" id="ARBA00022833"/>
    </source>
</evidence>
<dbReference type="AlphaFoldDB" id="A0A3R8T4E6"/>
<evidence type="ECO:0000256" key="5">
    <source>
        <dbReference type="ARBA" id="ARBA00022801"/>
    </source>
</evidence>
<dbReference type="EMBL" id="RRUE01000001">
    <property type="protein sequence ID" value="RRN45997.1"/>
    <property type="molecule type" value="Genomic_DNA"/>
</dbReference>
<dbReference type="SUPFAM" id="SSF64438">
    <property type="entry name" value="CNF1/YfiH-like putative cysteine hydrolases"/>
    <property type="match status" value="1"/>
</dbReference>
<keyword evidence="4" id="KW-0479">Metal-binding</keyword>
<name>A0A3R8T4E6_9BURK</name>
<dbReference type="Pfam" id="PF02578">
    <property type="entry name" value="Cu-oxidase_4"/>
    <property type="match status" value="1"/>
</dbReference>
<dbReference type="PANTHER" id="PTHR30616">
    <property type="entry name" value="UNCHARACTERIZED PROTEIN YFIH"/>
    <property type="match status" value="1"/>
</dbReference>
<dbReference type="NCBIfam" id="TIGR00726">
    <property type="entry name" value="peptidoglycan editing factor PgeF"/>
    <property type="match status" value="1"/>
</dbReference>
<dbReference type="PANTHER" id="PTHR30616:SF2">
    <property type="entry name" value="PURINE NUCLEOSIDE PHOSPHORYLASE LACC1"/>
    <property type="match status" value="1"/>
</dbReference>
<evidence type="ECO:0000256" key="1">
    <source>
        <dbReference type="ARBA" id="ARBA00000553"/>
    </source>
</evidence>
<evidence type="ECO:0000256" key="4">
    <source>
        <dbReference type="ARBA" id="ARBA00022723"/>
    </source>
</evidence>
<dbReference type="Gene3D" id="3.60.140.10">
    <property type="entry name" value="CNF1/YfiH-like putative cysteine hydrolases"/>
    <property type="match status" value="1"/>
</dbReference>
<sequence length="361" mass="37598">MPMQEPAFLPMPPSPHSAVGWAFTLRGGGVSRGPWGPWDTAGLTGAGKQAIHPGSVDAFSGQTDLHRLAVSRTRDDTGAGVNAVSASTGGLNLGIHCGDDPAAAQENRQRVAEAIGMPVSWLKQVHGIRVLDLDDAEARAHLPATVMPGHHPESPSADMPFDGAPAGATDEAPGVVSGANIHPLEPEADAQITTLPGIALAVQVADCLPVLLADTQGRVIGAAHAGWRGLAGGVLEATVQAMREKVPDADLVAWLGPCIGPTAFEVGDDVRDAFLTAGSGTAFQPGRTPGKWLANLPLLARLRLQALGITTIHTAGHCTYSEPEHFWSYRRSTPCGRMAGLIWLTADRFPPPTGTLRHHAG</sequence>
<dbReference type="InterPro" id="IPR003730">
    <property type="entry name" value="Cu_polyphenol_OxRdtase"/>
</dbReference>
<comment type="catalytic activity">
    <reaction evidence="7">
        <text>adenosine + H2O + H(+) = inosine + NH4(+)</text>
        <dbReference type="Rhea" id="RHEA:24408"/>
        <dbReference type="ChEBI" id="CHEBI:15377"/>
        <dbReference type="ChEBI" id="CHEBI:15378"/>
        <dbReference type="ChEBI" id="CHEBI:16335"/>
        <dbReference type="ChEBI" id="CHEBI:17596"/>
        <dbReference type="ChEBI" id="CHEBI:28938"/>
        <dbReference type="EC" id="3.5.4.4"/>
    </reaction>
    <physiologicalReaction direction="left-to-right" evidence="7">
        <dbReference type="Rhea" id="RHEA:24409"/>
    </physiologicalReaction>
</comment>
<reference evidence="12 13" key="1">
    <citation type="submission" date="2018-11" db="EMBL/GenBank/DDBJ databases">
        <title>Genome sequencing of Lautropia sp. KCOM 2505 (= ChDC F240).</title>
        <authorList>
            <person name="Kook J.-K."/>
            <person name="Park S.-N."/>
            <person name="Lim Y.K."/>
        </authorList>
    </citation>
    <scope>NUCLEOTIDE SEQUENCE [LARGE SCALE GENOMIC DNA]</scope>
    <source>
        <strain evidence="12 13">KCOM 2505</strain>
    </source>
</reference>
<keyword evidence="3" id="KW-0808">Transferase</keyword>
<dbReference type="InterPro" id="IPR011324">
    <property type="entry name" value="Cytotoxic_necrot_fac-like_cat"/>
</dbReference>
<evidence type="ECO:0000313" key="13">
    <source>
        <dbReference type="Proteomes" id="UP000270261"/>
    </source>
</evidence>
<keyword evidence="6" id="KW-0862">Zinc</keyword>
<evidence type="ECO:0000256" key="8">
    <source>
        <dbReference type="ARBA" id="ARBA00048968"/>
    </source>
</evidence>
<gene>
    <name evidence="12" type="primary">pgeF</name>
    <name evidence="12" type="ORF">EHV23_07940</name>
</gene>
<dbReference type="GO" id="GO:0017061">
    <property type="term" value="F:S-methyl-5-thioadenosine phosphorylase activity"/>
    <property type="evidence" value="ECO:0007669"/>
    <property type="project" value="UniProtKB-EC"/>
</dbReference>
<evidence type="ECO:0000256" key="10">
    <source>
        <dbReference type="RuleBase" id="RU361274"/>
    </source>
</evidence>
<accession>A0A3R8T4E6</accession>
<evidence type="ECO:0000256" key="3">
    <source>
        <dbReference type="ARBA" id="ARBA00022679"/>
    </source>
</evidence>
<dbReference type="GO" id="GO:0016787">
    <property type="term" value="F:hydrolase activity"/>
    <property type="evidence" value="ECO:0007669"/>
    <property type="project" value="UniProtKB-KW"/>
</dbReference>
<comment type="catalytic activity">
    <reaction evidence="1">
        <text>inosine + phosphate = alpha-D-ribose 1-phosphate + hypoxanthine</text>
        <dbReference type="Rhea" id="RHEA:27646"/>
        <dbReference type="ChEBI" id="CHEBI:17368"/>
        <dbReference type="ChEBI" id="CHEBI:17596"/>
        <dbReference type="ChEBI" id="CHEBI:43474"/>
        <dbReference type="ChEBI" id="CHEBI:57720"/>
        <dbReference type="EC" id="2.4.2.1"/>
    </reaction>
    <physiologicalReaction direction="left-to-right" evidence="1">
        <dbReference type="Rhea" id="RHEA:27647"/>
    </physiologicalReaction>
</comment>
<keyword evidence="13" id="KW-1185">Reference proteome</keyword>
<comment type="similarity">
    <text evidence="2 10">Belongs to the purine nucleoside phosphorylase YfiH/LACC1 family.</text>
</comment>
<evidence type="ECO:0000256" key="2">
    <source>
        <dbReference type="ARBA" id="ARBA00007353"/>
    </source>
</evidence>
<comment type="caution">
    <text evidence="12">The sequence shown here is derived from an EMBL/GenBank/DDBJ whole genome shotgun (WGS) entry which is preliminary data.</text>
</comment>
<evidence type="ECO:0000256" key="11">
    <source>
        <dbReference type="SAM" id="MobiDB-lite"/>
    </source>
</evidence>
<dbReference type="Proteomes" id="UP000270261">
    <property type="component" value="Unassembled WGS sequence"/>
</dbReference>
<proteinExistence type="inferred from homology"/>
<organism evidence="12 13">
    <name type="scientific">Lautropia dentalis</name>
    <dbReference type="NCBI Taxonomy" id="2490857"/>
    <lineage>
        <taxon>Bacteria</taxon>
        <taxon>Pseudomonadati</taxon>
        <taxon>Pseudomonadota</taxon>
        <taxon>Betaproteobacteria</taxon>
        <taxon>Burkholderiales</taxon>
        <taxon>Burkholderiaceae</taxon>
        <taxon>Lautropia</taxon>
    </lineage>
</organism>
<keyword evidence="5" id="KW-0378">Hydrolase</keyword>
<dbReference type="InterPro" id="IPR038371">
    <property type="entry name" value="Cu_polyphenol_OxRdtase_sf"/>
</dbReference>
<dbReference type="CDD" id="cd16833">
    <property type="entry name" value="YfiH"/>
    <property type="match status" value="1"/>
</dbReference>
<comment type="catalytic activity">
    <reaction evidence="8">
        <text>adenosine + phosphate = alpha-D-ribose 1-phosphate + adenine</text>
        <dbReference type="Rhea" id="RHEA:27642"/>
        <dbReference type="ChEBI" id="CHEBI:16335"/>
        <dbReference type="ChEBI" id="CHEBI:16708"/>
        <dbReference type="ChEBI" id="CHEBI:43474"/>
        <dbReference type="ChEBI" id="CHEBI:57720"/>
        <dbReference type="EC" id="2.4.2.1"/>
    </reaction>
    <physiologicalReaction direction="left-to-right" evidence="8">
        <dbReference type="Rhea" id="RHEA:27643"/>
    </physiologicalReaction>
</comment>
<comment type="catalytic activity">
    <reaction evidence="9">
        <text>S-methyl-5'-thioadenosine + phosphate = 5-(methylsulfanyl)-alpha-D-ribose 1-phosphate + adenine</text>
        <dbReference type="Rhea" id="RHEA:11852"/>
        <dbReference type="ChEBI" id="CHEBI:16708"/>
        <dbReference type="ChEBI" id="CHEBI:17509"/>
        <dbReference type="ChEBI" id="CHEBI:43474"/>
        <dbReference type="ChEBI" id="CHEBI:58533"/>
        <dbReference type="EC" id="2.4.2.28"/>
    </reaction>
    <physiologicalReaction direction="left-to-right" evidence="9">
        <dbReference type="Rhea" id="RHEA:11853"/>
    </physiologicalReaction>
</comment>
<evidence type="ECO:0000313" key="12">
    <source>
        <dbReference type="EMBL" id="RRN45997.1"/>
    </source>
</evidence>
<feature type="region of interest" description="Disordered" evidence="11">
    <location>
        <begin position="145"/>
        <end position="181"/>
    </location>
</feature>
<protein>
    <recommendedName>
        <fullName evidence="10">Purine nucleoside phosphorylase</fullName>
    </recommendedName>
</protein>
<evidence type="ECO:0000256" key="9">
    <source>
        <dbReference type="ARBA" id="ARBA00049893"/>
    </source>
</evidence>